<sequence>MVEHLPKMPVVFIGHGAPTLVLSDNRYTRAWRQLAQNLPRPQAILVVSAHWLTHAKTLVTAMLQPRTIHDFGRMDARLFQMQYPAPGAPALAERIAQQVNHAHIGLDERWGLDHGAWCPLSVMYPQADIPVIQLSMDATQPPGAHYALAQQLAFLRAEGVLVLCSGNIVHNLRRMALPEDHAFDWAQRFDQAVCACINNDRHQPLLNYAGFGEDALLAVPTIEHYLPLLYALALKDAGERVSYPVEGFAYGSISMRSVLIG</sequence>
<keyword evidence="9" id="KW-1185">Reference proteome</keyword>
<dbReference type="Proteomes" id="UP001229862">
    <property type="component" value="Chromosome"/>
</dbReference>
<evidence type="ECO:0000313" key="8">
    <source>
        <dbReference type="EMBL" id="WML86000.1"/>
    </source>
</evidence>
<feature type="domain" description="Extradiol ring-cleavage dioxygenase class III enzyme subunit B" evidence="6">
    <location>
        <begin position="27"/>
        <end position="209"/>
    </location>
</feature>
<evidence type="ECO:0000256" key="4">
    <source>
        <dbReference type="ARBA" id="ARBA00022833"/>
    </source>
</evidence>
<dbReference type="GO" id="GO:0008198">
    <property type="term" value="F:ferrous iron binding"/>
    <property type="evidence" value="ECO:0007669"/>
    <property type="project" value="InterPro"/>
</dbReference>
<accession>A0AA51R3X7</accession>
<comment type="cofactor">
    <cofactor evidence="1">
        <name>Zn(2+)</name>
        <dbReference type="ChEBI" id="CHEBI:29105"/>
    </cofactor>
</comment>
<dbReference type="EC" id="1.13.11.29" evidence="8"/>
<dbReference type="RefSeq" id="WP_308135767.1">
    <property type="nucleotide sequence ID" value="NZ_CP133197.1"/>
</dbReference>
<evidence type="ECO:0000259" key="6">
    <source>
        <dbReference type="Pfam" id="PF02900"/>
    </source>
</evidence>
<evidence type="ECO:0000313" key="7">
    <source>
        <dbReference type="EMBL" id="MDQ5769972.1"/>
    </source>
</evidence>
<dbReference type="GO" id="GO:0008270">
    <property type="term" value="F:zinc ion binding"/>
    <property type="evidence" value="ECO:0007669"/>
    <property type="project" value="InterPro"/>
</dbReference>
<dbReference type="Proteomes" id="UP001223336">
    <property type="component" value="Unassembled WGS sequence"/>
</dbReference>
<gene>
    <name evidence="8" type="primary">ygiD</name>
    <name evidence="7" type="ORF">RCC75_15635</name>
    <name evidence="8" type="ORF">RCG00_17075</name>
</gene>
<reference evidence="8 9" key="1">
    <citation type="submission" date="2023-08" db="EMBL/GenBank/DDBJ databases">
        <title>New molecular markers tilS and rpoB for phylogenetic and monitoring studies of the genus Thiothrix biodiversity.</title>
        <authorList>
            <person name="Ravin N.V."/>
            <person name="Smolyakov D."/>
            <person name="Markov N.D."/>
            <person name="Beletsky A.V."/>
            <person name="Mardanov A.V."/>
            <person name="Rudenko T.S."/>
            <person name="Grabovich M.Y."/>
        </authorList>
    </citation>
    <scope>NUCLEOTIDE SEQUENCE</scope>
    <source>
        <strain evidence="8">DNT52</strain>
        <strain evidence="7 9">H33</strain>
    </source>
</reference>
<dbReference type="PANTHER" id="PTHR30096:SF0">
    <property type="entry name" value="4,5-DOPA DIOXYGENASE EXTRADIOL-LIKE PROTEIN"/>
    <property type="match status" value="1"/>
</dbReference>
<evidence type="ECO:0000256" key="5">
    <source>
        <dbReference type="ARBA" id="ARBA00023002"/>
    </source>
</evidence>
<dbReference type="EMBL" id="CP133217">
    <property type="protein sequence ID" value="WML86000.1"/>
    <property type="molecule type" value="Genomic_DNA"/>
</dbReference>
<comment type="similarity">
    <text evidence="2">Belongs to the DODA-type extradiol aromatic ring-opening dioxygenase family.</text>
</comment>
<dbReference type="Pfam" id="PF02900">
    <property type="entry name" value="LigB"/>
    <property type="match status" value="1"/>
</dbReference>
<keyword evidence="5 8" id="KW-0560">Oxidoreductase</keyword>
<dbReference type="GO" id="GO:0050297">
    <property type="term" value="F:stizolobate synthase activity"/>
    <property type="evidence" value="ECO:0007669"/>
    <property type="project" value="UniProtKB-EC"/>
</dbReference>
<proteinExistence type="inferred from homology"/>
<keyword evidence="3" id="KW-0479">Metal-binding</keyword>
<dbReference type="InterPro" id="IPR014436">
    <property type="entry name" value="Extradiol_dOase_DODA"/>
</dbReference>
<dbReference type="PIRSF" id="PIRSF006157">
    <property type="entry name" value="Doxgns_DODA"/>
    <property type="match status" value="1"/>
</dbReference>
<evidence type="ECO:0000256" key="1">
    <source>
        <dbReference type="ARBA" id="ARBA00001947"/>
    </source>
</evidence>
<protein>
    <submittedName>
        <fullName evidence="8">4,5-DOPA dioxygenase extradiol</fullName>
        <ecNumber evidence="8">1.13.11.29</ecNumber>
    </submittedName>
</protein>
<dbReference type="PANTHER" id="PTHR30096">
    <property type="entry name" value="4,5-DOPA DIOXYGENASE EXTRADIOL-LIKE PROTEIN"/>
    <property type="match status" value="1"/>
</dbReference>
<dbReference type="AlphaFoldDB" id="A0AA51R3X7"/>
<evidence type="ECO:0000313" key="9">
    <source>
        <dbReference type="Proteomes" id="UP001223336"/>
    </source>
</evidence>
<dbReference type="CDD" id="cd07363">
    <property type="entry name" value="45_DOPA_Dioxygenase"/>
    <property type="match status" value="1"/>
</dbReference>
<dbReference type="NCBIfam" id="NF007914">
    <property type="entry name" value="PRK10628.1"/>
    <property type="match status" value="1"/>
</dbReference>
<dbReference type="InterPro" id="IPR004183">
    <property type="entry name" value="Xdiol_dOase_suB"/>
</dbReference>
<keyword evidence="8" id="KW-0223">Dioxygenase</keyword>
<evidence type="ECO:0000256" key="3">
    <source>
        <dbReference type="ARBA" id="ARBA00022723"/>
    </source>
</evidence>
<name>A0AA51R3X7_9GAMM</name>
<organism evidence="8">
    <name type="scientific">Thiothrix subterranea</name>
    <dbReference type="NCBI Taxonomy" id="2735563"/>
    <lineage>
        <taxon>Bacteria</taxon>
        <taxon>Pseudomonadati</taxon>
        <taxon>Pseudomonadota</taxon>
        <taxon>Gammaproteobacteria</taxon>
        <taxon>Thiotrichales</taxon>
        <taxon>Thiotrichaceae</taxon>
        <taxon>Thiothrix</taxon>
    </lineage>
</organism>
<dbReference type="Gene3D" id="3.40.830.10">
    <property type="entry name" value="LigB-like"/>
    <property type="match status" value="1"/>
</dbReference>
<evidence type="ECO:0000256" key="2">
    <source>
        <dbReference type="ARBA" id="ARBA00007581"/>
    </source>
</evidence>
<dbReference type="EMBL" id="JAVFKN010000023">
    <property type="protein sequence ID" value="MDQ5769972.1"/>
    <property type="molecule type" value="Genomic_DNA"/>
</dbReference>
<keyword evidence="4" id="KW-0862">Zinc</keyword>
<dbReference type="SUPFAM" id="SSF53213">
    <property type="entry name" value="LigB-like"/>
    <property type="match status" value="1"/>
</dbReference>